<dbReference type="InterPro" id="IPR009057">
    <property type="entry name" value="Homeodomain-like_sf"/>
</dbReference>
<evidence type="ECO:0000259" key="3">
    <source>
        <dbReference type="PROSITE" id="PS50977"/>
    </source>
</evidence>
<dbReference type="SUPFAM" id="SSF46689">
    <property type="entry name" value="Homeodomain-like"/>
    <property type="match status" value="1"/>
</dbReference>
<protein>
    <recommendedName>
        <fullName evidence="3">HTH tetR-type domain-containing protein</fullName>
    </recommendedName>
</protein>
<evidence type="ECO:0000313" key="5">
    <source>
        <dbReference type="Proteomes" id="UP000219327"/>
    </source>
</evidence>
<accession>A0A2A5WQ26</accession>
<dbReference type="GO" id="GO:0003677">
    <property type="term" value="F:DNA binding"/>
    <property type="evidence" value="ECO:0007669"/>
    <property type="project" value="UniProtKB-UniRule"/>
</dbReference>
<sequence>MNNLLTGKGWLKKREPTPLSRHQQTRAFICDAAISHLITHPHATMSDIAIAAGVGRAMLYRYFPSRDTLLRDLVATCVRETNEATAHIEADGLRGKAAIIECIRTLVPLGDKFQFLTNNWSPDPETQRRIYKDDREIEEVMADAIEIGDV</sequence>
<evidence type="ECO:0000256" key="1">
    <source>
        <dbReference type="ARBA" id="ARBA00023125"/>
    </source>
</evidence>
<dbReference type="PROSITE" id="PS50977">
    <property type="entry name" value="HTH_TETR_2"/>
    <property type="match status" value="1"/>
</dbReference>
<keyword evidence="1 2" id="KW-0238">DNA-binding</keyword>
<evidence type="ECO:0000256" key="2">
    <source>
        <dbReference type="PROSITE-ProRule" id="PRU00335"/>
    </source>
</evidence>
<feature type="DNA-binding region" description="H-T-H motif" evidence="2">
    <location>
        <begin position="44"/>
        <end position="63"/>
    </location>
</feature>
<dbReference type="Gene3D" id="1.10.357.10">
    <property type="entry name" value="Tetracycline Repressor, domain 2"/>
    <property type="match status" value="1"/>
</dbReference>
<dbReference type="Pfam" id="PF00440">
    <property type="entry name" value="TetR_N"/>
    <property type="match status" value="1"/>
</dbReference>
<evidence type="ECO:0000313" key="4">
    <source>
        <dbReference type="EMBL" id="PDH38246.1"/>
    </source>
</evidence>
<dbReference type="EMBL" id="NTKD01000038">
    <property type="protein sequence ID" value="PDH38246.1"/>
    <property type="molecule type" value="Genomic_DNA"/>
</dbReference>
<gene>
    <name evidence="4" type="ORF">CNE99_07100</name>
</gene>
<dbReference type="Proteomes" id="UP000219327">
    <property type="component" value="Unassembled WGS sequence"/>
</dbReference>
<dbReference type="InterPro" id="IPR001647">
    <property type="entry name" value="HTH_TetR"/>
</dbReference>
<name>A0A2A5WQ26_9GAMM</name>
<proteinExistence type="predicted"/>
<dbReference type="AlphaFoldDB" id="A0A2A5WQ26"/>
<organism evidence="4 5">
    <name type="scientific">OM182 bacterium MED-G24</name>
    <dbReference type="NCBI Taxonomy" id="1986255"/>
    <lineage>
        <taxon>Bacteria</taxon>
        <taxon>Pseudomonadati</taxon>
        <taxon>Pseudomonadota</taxon>
        <taxon>Gammaproteobacteria</taxon>
        <taxon>OMG group</taxon>
        <taxon>OM182 clade</taxon>
    </lineage>
</organism>
<comment type="caution">
    <text evidence="4">The sequence shown here is derived from an EMBL/GenBank/DDBJ whole genome shotgun (WGS) entry which is preliminary data.</text>
</comment>
<feature type="domain" description="HTH tetR-type" evidence="3">
    <location>
        <begin position="23"/>
        <end position="81"/>
    </location>
</feature>
<reference evidence="4 5" key="1">
    <citation type="submission" date="2017-08" db="EMBL/GenBank/DDBJ databases">
        <title>Fine stratification of microbial communities through a metagenomic profile of the photic zone.</title>
        <authorList>
            <person name="Haro-Moreno J.M."/>
            <person name="Lopez-Perez M."/>
            <person name="De La Torre J."/>
            <person name="Picazo A."/>
            <person name="Camacho A."/>
            <person name="Rodriguez-Valera F."/>
        </authorList>
    </citation>
    <scope>NUCLEOTIDE SEQUENCE [LARGE SCALE GENOMIC DNA]</scope>
    <source>
        <strain evidence="4">MED-G24</strain>
    </source>
</reference>